<sequence length="169" mass="18671">MRLSDEPGVVVEVTIPAPPQRVWDLVADISTSPRFSPELQRTEWLDGADGPAVGAHFAGHNARPDGQRWRTVNRITEFTPLHRFAWSVLPDTATAQGDAFARWHYELAPDGDGTRVRHGMRLGNLRTPIHAFVESHPDQEEAVLEARLSSLRNGIEAVLRGIGEQAAQA</sequence>
<comment type="caution">
    <text evidence="1">The sequence shown here is derived from an EMBL/GenBank/DDBJ whole genome shotgun (WGS) entry which is preliminary data.</text>
</comment>
<dbReference type="CDD" id="cd07812">
    <property type="entry name" value="SRPBCC"/>
    <property type="match status" value="1"/>
</dbReference>
<protein>
    <recommendedName>
        <fullName evidence="3">Cyclase</fullName>
    </recommendedName>
</protein>
<dbReference type="RefSeq" id="WP_035859801.1">
    <property type="nucleotide sequence ID" value="NZ_KK853997.1"/>
</dbReference>
<dbReference type="PATRIC" id="fig|1348663.4.peg.1246"/>
<name>A0A066YZ85_9ACTN</name>
<dbReference type="EMBL" id="JNBY01000051">
    <property type="protein sequence ID" value="KDN86858.1"/>
    <property type="molecule type" value="Genomic_DNA"/>
</dbReference>
<evidence type="ECO:0008006" key="3">
    <source>
        <dbReference type="Google" id="ProtNLM"/>
    </source>
</evidence>
<dbReference type="AlphaFoldDB" id="A0A066YZ85"/>
<dbReference type="Pfam" id="PF10604">
    <property type="entry name" value="Polyketide_cyc2"/>
    <property type="match status" value="1"/>
</dbReference>
<reference evidence="1 2" key="1">
    <citation type="submission" date="2014-05" db="EMBL/GenBank/DDBJ databases">
        <title>Draft Genome Sequence of Kitasatospora cheerisanensis KCTC 2395.</title>
        <authorList>
            <person name="Nam D.H."/>
        </authorList>
    </citation>
    <scope>NUCLEOTIDE SEQUENCE [LARGE SCALE GENOMIC DNA]</scope>
    <source>
        <strain evidence="1 2">KCTC 2395</strain>
    </source>
</reference>
<proteinExistence type="predicted"/>
<dbReference type="HOGENOM" id="CLU_106514_0_0_11"/>
<dbReference type="Proteomes" id="UP000027178">
    <property type="component" value="Unassembled WGS sequence"/>
</dbReference>
<evidence type="ECO:0000313" key="2">
    <source>
        <dbReference type="Proteomes" id="UP000027178"/>
    </source>
</evidence>
<keyword evidence="2" id="KW-1185">Reference proteome</keyword>
<dbReference type="SUPFAM" id="SSF55961">
    <property type="entry name" value="Bet v1-like"/>
    <property type="match status" value="1"/>
</dbReference>
<dbReference type="InterPro" id="IPR019587">
    <property type="entry name" value="Polyketide_cyclase/dehydratase"/>
</dbReference>
<evidence type="ECO:0000313" key="1">
    <source>
        <dbReference type="EMBL" id="KDN86858.1"/>
    </source>
</evidence>
<organism evidence="1 2">
    <name type="scientific">Kitasatospora cheerisanensis KCTC 2395</name>
    <dbReference type="NCBI Taxonomy" id="1348663"/>
    <lineage>
        <taxon>Bacteria</taxon>
        <taxon>Bacillati</taxon>
        <taxon>Actinomycetota</taxon>
        <taxon>Actinomycetes</taxon>
        <taxon>Kitasatosporales</taxon>
        <taxon>Streptomycetaceae</taxon>
        <taxon>Kitasatospora</taxon>
    </lineage>
</organism>
<gene>
    <name evidence="1" type="ORF">KCH_13040</name>
</gene>
<accession>A0A066YZ85</accession>
<dbReference type="Gene3D" id="3.30.530.20">
    <property type="match status" value="1"/>
</dbReference>
<dbReference type="InterPro" id="IPR023393">
    <property type="entry name" value="START-like_dom_sf"/>
</dbReference>
<dbReference type="eggNOG" id="COG3832">
    <property type="taxonomic scope" value="Bacteria"/>
</dbReference>